<dbReference type="InterPro" id="IPR056594">
    <property type="entry name" value="AT5G49610-like_b-prop"/>
</dbReference>
<feature type="domain" description="F-box protein AT5G49610-like beta-propeller" evidence="2">
    <location>
        <begin position="123"/>
        <end position="399"/>
    </location>
</feature>
<dbReference type="EMBL" id="CP144749">
    <property type="protein sequence ID" value="WVZ76815.1"/>
    <property type="molecule type" value="Genomic_DNA"/>
</dbReference>
<dbReference type="Pfam" id="PF12937">
    <property type="entry name" value="F-box-like"/>
    <property type="match status" value="1"/>
</dbReference>
<dbReference type="Proteomes" id="UP001341281">
    <property type="component" value="Chromosome 05"/>
</dbReference>
<evidence type="ECO:0000313" key="3">
    <source>
        <dbReference type="EMBL" id="WVZ76815.1"/>
    </source>
</evidence>
<dbReference type="PANTHER" id="PTHR33207">
    <property type="entry name" value="F-BOX DOMAIN CONTAINING PROTEIN-RELATED"/>
    <property type="match status" value="1"/>
</dbReference>
<name>A0AAQ3TNR5_PASNO</name>
<gene>
    <name evidence="3" type="ORF">U9M48_024746</name>
</gene>
<evidence type="ECO:0000259" key="1">
    <source>
        <dbReference type="Pfam" id="PF12937"/>
    </source>
</evidence>
<dbReference type="Pfam" id="PF23635">
    <property type="entry name" value="Beta-prop_AT5G49610-like"/>
    <property type="match status" value="1"/>
</dbReference>
<evidence type="ECO:0000313" key="4">
    <source>
        <dbReference type="Proteomes" id="UP001341281"/>
    </source>
</evidence>
<sequence length="409" mass="46210">MDPKRETVQSTLAAAPAAAISLVLGDVDLLGEIFLRLGFPTDLVRAAAVCRRWLRAASDPAFLRRFRDLHPPSLLGFYLGIYSALRKRFRVDFVPMLPQPPELAAVLRRGRFGLDTYQSQSTRVMDCRNGVVVANLFRGGDFTYGVHSPLHPARGFVAFPQLPIMKGELTIFREILSQGIGDGLSYFWFLLDYCEKLEKATAYVYKLQDGVWSMQTSATTQISRLNSSVLNTLSIFLVEDKIYMAITTHNILVLDLASSTFSTIKFPDRMLFDGQIMLARASGYGVYLVHVKDLQVCIWLHRGCNGNSMGDWLLVDTINLHDLCANLAISNSTTEDGHDPDVYIHDVGDNAEFVFLEMYGCVLYLDVRSRGLRKVHKATEKNTRVSWIHPFMMTWPPIFRCRNDPVRNN</sequence>
<evidence type="ECO:0000259" key="2">
    <source>
        <dbReference type="Pfam" id="PF23635"/>
    </source>
</evidence>
<feature type="domain" description="F-box" evidence="1">
    <location>
        <begin position="28"/>
        <end position="65"/>
    </location>
</feature>
<keyword evidence="4" id="KW-1185">Reference proteome</keyword>
<dbReference type="SUPFAM" id="SSF81383">
    <property type="entry name" value="F-box domain"/>
    <property type="match status" value="1"/>
</dbReference>
<dbReference type="InterPro" id="IPR001810">
    <property type="entry name" value="F-box_dom"/>
</dbReference>
<dbReference type="AlphaFoldDB" id="A0AAQ3TNR5"/>
<dbReference type="Gene3D" id="1.20.1280.50">
    <property type="match status" value="1"/>
</dbReference>
<proteinExistence type="predicted"/>
<protein>
    <recommendedName>
        <fullName evidence="5">F-box domain-containing protein</fullName>
    </recommendedName>
</protein>
<dbReference type="InterPro" id="IPR036047">
    <property type="entry name" value="F-box-like_dom_sf"/>
</dbReference>
<organism evidence="3 4">
    <name type="scientific">Paspalum notatum var. saurae</name>
    <dbReference type="NCBI Taxonomy" id="547442"/>
    <lineage>
        <taxon>Eukaryota</taxon>
        <taxon>Viridiplantae</taxon>
        <taxon>Streptophyta</taxon>
        <taxon>Embryophyta</taxon>
        <taxon>Tracheophyta</taxon>
        <taxon>Spermatophyta</taxon>
        <taxon>Magnoliopsida</taxon>
        <taxon>Liliopsida</taxon>
        <taxon>Poales</taxon>
        <taxon>Poaceae</taxon>
        <taxon>PACMAD clade</taxon>
        <taxon>Panicoideae</taxon>
        <taxon>Andropogonodae</taxon>
        <taxon>Paspaleae</taxon>
        <taxon>Paspalinae</taxon>
        <taxon>Paspalum</taxon>
    </lineage>
</organism>
<accession>A0AAQ3TNR5</accession>
<reference evidence="3 4" key="1">
    <citation type="submission" date="2024-02" db="EMBL/GenBank/DDBJ databases">
        <title>High-quality chromosome-scale genome assembly of Pensacola bahiagrass (Paspalum notatum Flugge var. saurae).</title>
        <authorList>
            <person name="Vega J.M."/>
            <person name="Podio M."/>
            <person name="Orjuela J."/>
            <person name="Siena L.A."/>
            <person name="Pessino S.C."/>
            <person name="Combes M.C."/>
            <person name="Mariac C."/>
            <person name="Albertini E."/>
            <person name="Pupilli F."/>
            <person name="Ortiz J.P.A."/>
            <person name="Leblanc O."/>
        </authorList>
    </citation>
    <scope>NUCLEOTIDE SEQUENCE [LARGE SCALE GENOMIC DNA]</scope>
    <source>
        <strain evidence="3">R1</strain>
        <tissue evidence="3">Leaf</tissue>
    </source>
</reference>
<evidence type="ECO:0008006" key="5">
    <source>
        <dbReference type="Google" id="ProtNLM"/>
    </source>
</evidence>